<dbReference type="eggNOG" id="ENOG502SIDW">
    <property type="taxonomic scope" value="Eukaryota"/>
</dbReference>
<dbReference type="HOGENOM" id="CLU_067124_0_0_1"/>
<dbReference type="RefSeq" id="XP_007832194.1">
    <property type="nucleotide sequence ID" value="XM_007834003.1"/>
</dbReference>
<dbReference type="OrthoDB" id="5169850at2759"/>
<dbReference type="AlphaFoldDB" id="W3XEB7"/>
<proteinExistence type="predicted"/>
<evidence type="ECO:0000313" key="1">
    <source>
        <dbReference type="EMBL" id="ETS83546.1"/>
    </source>
</evidence>
<dbReference type="KEGG" id="pfy:PFICI_05422"/>
<organism evidence="1 2">
    <name type="scientific">Pestalotiopsis fici (strain W106-1 / CGMCC3.15140)</name>
    <dbReference type="NCBI Taxonomy" id="1229662"/>
    <lineage>
        <taxon>Eukaryota</taxon>
        <taxon>Fungi</taxon>
        <taxon>Dikarya</taxon>
        <taxon>Ascomycota</taxon>
        <taxon>Pezizomycotina</taxon>
        <taxon>Sordariomycetes</taxon>
        <taxon>Xylariomycetidae</taxon>
        <taxon>Amphisphaeriales</taxon>
        <taxon>Sporocadaceae</taxon>
        <taxon>Pestalotiopsis</taxon>
    </lineage>
</organism>
<dbReference type="GeneID" id="19270435"/>
<keyword evidence="2" id="KW-1185">Reference proteome</keyword>
<protein>
    <recommendedName>
        <fullName evidence="3">N-acetyltransferase domain-containing protein</fullName>
    </recommendedName>
</protein>
<dbReference type="InParanoid" id="W3XEB7"/>
<evidence type="ECO:0008006" key="3">
    <source>
        <dbReference type="Google" id="ProtNLM"/>
    </source>
</evidence>
<dbReference type="Proteomes" id="UP000030651">
    <property type="component" value="Unassembled WGS sequence"/>
</dbReference>
<accession>W3XEB7</accession>
<dbReference type="EMBL" id="KI912111">
    <property type="protein sequence ID" value="ETS83546.1"/>
    <property type="molecule type" value="Genomic_DNA"/>
</dbReference>
<name>W3XEB7_PESFW</name>
<reference evidence="2" key="1">
    <citation type="journal article" date="2015" name="BMC Genomics">
        <title>Genomic and transcriptomic analysis of the endophytic fungus Pestalotiopsis fici reveals its lifestyle and high potential for synthesis of natural products.</title>
        <authorList>
            <person name="Wang X."/>
            <person name="Zhang X."/>
            <person name="Liu L."/>
            <person name="Xiang M."/>
            <person name="Wang W."/>
            <person name="Sun X."/>
            <person name="Che Y."/>
            <person name="Guo L."/>
            <person name="Liu G."/>
            <person name="Guo L."/>
            <person name="Wang C."/>
            <person name="Yin W.B."/>
            <person name="Stadler M."/>
            <person name="Zhang X."/>
            <person name="Liu X."/>
        </authorList>
    </citation>
    <scope>NUCLEOTIDE SEQUENCE [LARGE SCALE GENOMIC DNA]</scope>
    <source>
        <strain evidence="2">W106-1 / CGMCC3.15140</strain>
    </source>
</reference>
<evidence type="ECO:0000313" key="2">
    <source>
        <dbReference type="Proteomes" id="UP000030651"/>
    </source>
</evidence>
<sequence>MTTLVDLHGISLPSRYEIRPVHPDHWEWCRALLTKEMLLRAPVWRPLVRNPKVKTALQHFEGLRKFHAHNLESGLSYALYDKEYEFKRPESAATGGALYWHEIDIEDPRLEEQGPQWMLDKMDFPIVALALSYDLFAPPTNEARAIMADVAPLWLQMMKQYFSDASSTIPGLPVPTSLGQYVHRSGCVTRTGYERQGLGRLFSWWVCLEMEAKGYKGVLIGAGNASINPIYLRDDAPFKSTFILEQDMSQTEIDMGEEKVRPWLHEEWKEFKYVLVDLTKRVS</sequence>
<gene>
    <name evidence="1" type="ORF">PFICI_05422</name>
</gene>